<evidence type="ECO:0000256" key="3">
    <source>
        <dbReference type="SAM" id="Phobius"/>
    </source>
</evidence>
<feature type="compositionally biased region" description="Low complexity" evidence="2">
    <location>
        <begin position="68"/>
        <end position="90"/>
    </location>
</feature>
<feature type="compositionally biased region" description="Low complexity" evidence="2">
    <location>
        <begin position="38"/>
        <end position="52"/>
    </location>
</feature>
<dbReference type="EMBL" id="CP144098">
    <property type="protein sequence ID" value="WWC85964.1"/>
    <property type="molecule type" value="Genomic_DNA"/>
</dbReference>
<feature type="compositionally biased region" description="Acidic residues" evidence="2">
    <location>
        <begin position="568"/>
        <end position="580"/>
    </location>
</feature>
<feature type="compositionally biased region" description="Acidic residues" evidence="2">
    <location>
        <begin position="308"/>
        <end position="319"/>
    </location>
</feature>
<feature type="compositionally biased region" description="Polar residues" evidence="2">
    <location>
        <begin position="1"/>
        <end position="11"/>
    </location>
</feature>
<feature type="compositionally biased region" description="Basic and acidic residues" evidence="2">
    <location>
        <begin position="140"/>
        <end position="153"/>
    </location>
</feature>
<organism evidence="4 5">
    <name type="scientific">Kwoniella dendrophila CBS 6074</name>
    <dbReference type="NCBI Taxonomy" id="1295534"/>
    <lineage>
        <taxon>Eukaryota</taxon>
        <taxon>Fungi</taxon>
        <taxon>Dikarya</taxon>
        <taxon>Basidiomycota</taxon>
        <taxon>Agaricomycotina</taxon>
        <taxon>Tremellomycetes</taxon>
        <taxon>Tremellales</taxon>
        <taxon>Cryptococcaceae</taxon>
        <taxon>Kwoniella</taxon>
    </lineage>
</organism>
<keyword evidence="1" id="KW-0175">Coiled coil</keyword>
<evidence type="ECO:0000256" key="2">
    <source>
        <dbReference type="SAM" id="MobiDB-lite"/>
    </source>
</evidence>
<keyword evidence="3" id="KW-0812">Transmembrane</keyword>
<feature type="coiled-coil region" evidence="1">
    <location>
        <begin position="642"/>
        <end position="676"/>
    </location>
</feature>
<evidence type="ECO:0000256" key="1">
    <source>
        <dbReference type="SAM" id="Coils"/>
    </source>
</evidence>
<reference evidence="4 5" key="1">
    <citation type="submission" date="2024-01" db="EMBL/GenBank/DDBJ databases">
        <title>Comparative genomics of Cryptococcus and Kwoniella reveals pathogenesis evolution and contrasting modes of karyotype evolution via chromosome fusion or intercentromeric recombination.</title>
        <authorList>
            <person name="Coelho M.A."/>
            <person name="David-Palma M."/>
            <person name="Shea T."/>
            <person name="Bowers K."/>
            <person name="McGinley-Smith S."/>
            <person name="Mohammad A.W."/>
            <person name="Gnirke A."/>
            <person name="Yurkov A.M."/>
            <person name="Nowrousian M."/>
            <person name="Sun S."/>
            <person name="Cuomo C.A."/>
            <person name="Heitman J."/>
        </authorList>
    </citation>
    <scope>NUCLEOTIDE SEQUENCE [LARGE SCALE GENOMIC DNA]</scope>
    <source>
        <strain evidence="4 5">CBS 6074</strain>
    </source>
</reference>
<evidence type="ECO:0000313" key="5">
    <source>
        <dbReference type="Proteomes" id="UP001355207"/>
    </source>
</evidence>
<dbReference type="Proteomes" id="UP001355207">
    <property type="component" value="Chromosome 1"/>
</dbReference>
<dbReference type="AlphaFoldDB" id="A0AAX4JKP3"/>
<feature type="region of interest" description="Disordered" evidence="2">
    <location>
        <begin position="413"/>
        <end position="605"/>
    </location>
</feature>
<protein>
    <submittedName>
        <fullName evidence="4">Uncharacterized protein</fullName>
    </submittedName>
</protein>
<dbReference type="RefSeq" id="XP_066072727.1">
    <property type="nucleotide sequence ID" value="XM_066216630.1"/>
</dbReference>
<dbReference type="GeneID" id="91091506"/>
<feature type="compositionally biased region" description="Polar residues" evidence="2">
    <location>
        <begin position="460"/>
        <end position="474"/>
    </location>
</feature>
<feature type="transmembrane region" description="Helical" evidence="3">
    <location>
        <begin position="716"/>
        <end position="736"/>
    </location>
</feature>
<feature type="compositionally biased region" description="Polar residues" evidence="2">
    <location>
        <begin position="99"/>
        <end position="112"/>
    </location>
</feature>
<keyword evidence="3" id="KW-0472">Membrane</keyword>
<name>A0AAX4JKP3_9TREE</name>
<sequence>MPLVCSSSYPSLSLPHFQPSSALPSPIMSPESTTPSLSTMSSNMGMNNMTSTPKPLPKSTSQPTLTKSSSNSSLNGHMTSPTKTPSSSSKNYHPYLIHSSASSLLTRTNSSPAQPPTSPSNHHRSSRSMSSLNYILEGGGHSEKEKEDRRKSMESQSPSSPNKHGNRRPPMVKRSGTLPEFLNNAGKSSLKDTKEIDLPLNPKLWTPSELAQYLGYTLRTGGTEGTGQILPAPLVEDIKSWVLRQRVSGRDFLKGSSDGWGNTTRPPPFLPLLQTIARRLRRHSLSGRIESVPANPDDSFGRGSVLLEENEDEEDQDEDDITGVKKMANAFDARSSGSSVSEAGASGDEQEVVKLKPQWTGESIGERWKAWEERFDGDRRHRYRKFSDVSIGSASDLESLIGHQTGYQALLKSEDEEEDQEQVATIKAPPPVNLDNSPSISLPEGLTPPPPYTSTFTSSDPIQAQSLTSVTENLTPERRNDGEFSATPTPERTMNNAGLGILESSPDHTPSRSSSTRTQQNEETGSPHMKNMSSHSVRGSDPYAALRKRSSSGAKPKYPSVRNLNLNNDDEGDEEEEEEEGYLRPAQKSPANANFQGEELEGSRWTTARRVTLKPTKAQNIFDSSVPTTPTTTITNMQEEKDQKMEEQMSFLLNRIKELENKLDDVTKTNKNNVDKLNKQGNRNNNSKSVLDLIGLGPKYNDAPDGDGLPRTVRELPVYLFLVGFGVGAVMCRVLFGRSR</sequence>
<gene>
    <name evidence="4" type="ORF">L201_000834</name>
</gene>
<feature type="region of interest" description="Disordered" evidence="2">
    <location>
        <begin position="1"/>
        <end position="186"/>
    </location>
</feature>
<keyword evidence="5" id="KW-1185">Reference proteome</keyword>
<feature type="compositionally biased region" description="Polar residues" evidence="2">
    <location>
        <begin position="486"/>
        <end position="496"/>
    </location>
</feature>
<accession>A0AAX4JKP3</accession>
<feature type="compositionally biased region" description="Polar residues" evidence="2">
    <location>
        <begin position="58"/>
        <end position="67"/>
    </location>
</feature>
<evidence type="ECO:0000313" key="4">
    <source>
        <dbReference type="EMBL" id="WWC85964.1"/>
    </source>
</evidence>
<feature type="compositionally biased region" description="Polar residues" evidence="2">
    <location>
        <begin position="154"/>
        <end position="163"/>
    </location>
</feature>
<proteinExistence type="predicted"/>
<keyword evidence="3" id="KW-1133">Transmembrane helix</keyword>
<feature type="region of interest" description="Disordered" evidence="2">
    <location>
        <begin position="289"/>
        <end position="319"/>
    </location>
</feature>